<organism evidence="12 13">
    <name type="scientific">Schaalia naturae</name>
    <dbReference type="NCBI Taxonomy" id="635203"/>
    <lineage>
        <taxon>Bacteria</taxon>
        <taxon>Bacillati</taxon>
        <taxon>Actinomycetota</taxon>
        <taxon>Actinomycetes</taxon>
        <taxon>Actinomycetales</taxon>
        <taxon>Actinomycetaceae</taxon>
        <taxon>Schaalia</taxon>
    </lineage>
</organism>
<evidence type="ECO:0000256" key="8">
    <source>
        <dbReference type="ARBA" id="ARBA00023027"/>
    </source>
</evidence>
<dbReference type="InterPro" id="IPR020084">
    <property type="entry name" value="NUDIX_hydrolase_CS"/>
</dbReference>
<feature type="domain" description="Nudix hydrolase" evidence="11">
    <location>
        <begin position="235"/>
        <end position="368"/>
    </location>
</feature>
<dbReference type="Pfam" id="PF00293">
    <property type="entry name" value="NUDIX"/>
    <property type="match status" value="1"/>
</dbReference>
<sequence>MTSALPFARGILDSMPAARESVDPLDLLRGGRGAIDEGARVAGLGGDAAAPRPLSGVPGSRVSAFLVEPSGLVAVVEPGGAADPPPVRRPGSREGSDTDTPFATSSETLALWRPPADEALELAGLPGGADGAGPDDADADGEAERAMLMGRTADGTVHVAVRVPGPVERPGVTWANIRWCGHLLSDDDSALALQAVALVRWHAQYRFCSRCGQAVRTISAGWATMCPGCGTIEYPRQDPAVIMAVVDDQDRVLMAHNSAWREGFWSVLAGFVEAGESPDRTVRREVLEEVGLRVGDVRPFAAQPWPMPRSLMLGYTARLEPGSDAEPHPDGAEIDHARFFTRAELAEAISSGQVEPPGPTAIARYLLEDWFGGTLPASPRSIDALRRR</sequence>
<evidence type="ECO:0000256" key="1">
    <source>
        <dbReference type="ARBA" id="ARBA00001946"/>
    </source>
</evidence>
<dbReference type="InterPro" id="IPR050241">
    <property type="entry name" value="NAD-cap_RNA_hydrolase_NudC"/>
</dbReference>
<dbReference type="PROSITE" id="PS51462">
    <property type="entry name" value="NUDIX"/>
    <property type="match status" value="1"/>
</dbReference>
<evidence type="ECO:0000256" key="3">
    <source>
        <dbReference type="ARBA" id="ARBA00009595"/>
    </source>
</evidence>
<evidence type="ECO:0000256" key="6">
    <source>
        <dbReference type="ARBA" id="ARBA00022801"/>
    </source>
</evidence>
<comment type="catalytic activity">
    <reaction evidence="9">
        <text>a 5'-end NAD(+)-phospho-ribonucleoside in mRNA + H2O = a 5'-end phospho-adenosine-phospho-ribonucleoside in mRNA + beta-nicotinamide D-ribonucleotide + 2 H(+)</text>
        <dbReference type="Rhea" id="RHEA:60876"/>
        <dbReference type="Rhea" id="RHEA-COMP:15698"/>
        <dbReference type="Rhea" id="RHEA-COMP:15719"/>
        <dbReference type="ChEBI" id="CHEBI:14649"/>
        <dbReference type="ChEBI" id="CHEBI:15377"/>
        <dbReference type="ChEBI" id="CHEBI:15378"/>
        <dbReference type="ChEBI" id="CHEBI:144029"/>
        <dbReference type="ChEBI" id="CHEBI:144051"/>
    </reaction>
    <physiologicalReaction direction="left-to-right" evidence="9">
        <dbReference type="Rhea" id="RHEA:60877"/>
    </physiologicalReaction>
</comment>
<dbReference type="EC" id="3.6.1.22" evidence="4"/>
<keyword evidence="6 12" id="KW-0378">Hydrolase</keyword>
<dbReference type="Pfam" id="PF09297">
    <property type="entry name" value="Zn_ribbon_NUD"/>
    <property type="match status" value="1"/>
</dbReference>
<evidence type="ECO:0000256" key="5">
    <source>
        <dbReference type="ARBA" id="ARBA00022723"/>
    </source>
</evidence>
<evidence type="ECO:0000256" key="7">
    <source>
        <dbReference type="ARBA" id="ARBA00022842"/>
    </source>
</evidence>
<dbReference type="InterPro" id="IPR015797">
    <property type="entry name" value="NUDIX_hydrolase-like_dom_sf"/>
</dbReference>
<comment type="similarity">
    <text evidence="3">Belongs to the Nudix hydrolase family. NudC subfamily.</text>
</comment>
<comment type="caution">
    <text evidence="12">The sequence shown here is derived from an EMBL/GenBank/DDBJ whole genome shotgun (WGS) entry which is preliminary data.</text>
</comment>
<dbReference type="Pfam" id="PF09296">
    <property type="entry name" value="NUDIX-like"/>
    <property type="match status" value="1"/>
</dbReference>
<comment type="cofactor">
    <cofactor evidence="2">
        <name>Zn(2+)</name>
        <dbReference type="ChEBI" id="CHEBI:29105"/>
    </cofactor>
</comment>
<dbReference type="PANTHER" id="PTHR42904">
    <property type="entry name" value="NUDIX HYDROLASE, NUDC SUBFAMILY"/>
    <property type="match status" value="1"/>
</dbReference>
<dbReference type="GO" id="GO:0016787">
    <property type="term" value="F:hydrolase activity"/>
    <property type="evidence" value="ECO:0007669"/>
    <property type="project" value="UniProtKB-KW"/>
</dbReference>
<reference evidence="13" key="1">
    <citation type="journal article" date="2019" name="Int. J. Syst. Evol. Microbiol.">
        <title>The Global Catalogue of Microorganisms (GCM) 10K type strain sequencing project: providing services to taxonomists for standard genome sequencing and annotation.</title>
        <authorList>
            <consortium name="The Broad Institute Genomics Platform"/>
            <consortium name="The Broad Institute Genome Sequencing Center for Infectious Disease"/>
            <person name="Wu L."/>
            <person name="Ma J."/>
        </authorList>
    </citation>
    <scope>NUCLEOTIDE SEQUENCE [LARGE SCALE GENOMIC DNA]</scope>
    <source>
        <strain evidence="13">CCUG 56698</strain>
    </source>
</reference>
<evidence type="ECO:0000256" key="2">
    <source>
        <dbReference type="ARBA" id="ARBA00001947"/>
    </source>
</evidence>
<evidence type="ECO:0000313" key="12">
    <source>
        <dbReference type="EMBL" id="MFC7579783.1"/>
    </source>
</evidence>
<proteinExistence type="inferred from homology"/>
<evidence type="ECO:0000313" key="13">
    <source>
        <dbReference type="Proteomes" id="UP001596527"/>
    </source>
</evidence>
<dbReference type="Gene3D" id="3.90.79.20">
    <property type="match status" value="1"/>
</dbReference>
<evidence type="ECO:0000256" key="4">
    <source>
        <dbReference type="ARBA" id="ARBA00012381"/>
    </source>
</evidence>
<evidence type="ECO:0000259" key="11">
    <source>
        <dbReference type="PROSITE" id="PS51462"/>
    </source>
</evidence>
<accession>A0ABW2SJA4</accession>
<dbReference type="InterPro" id="IPR015375">
    <property type="entry name" value="NADH_PPase-like_N"/>
</dbReference>
<gene>
    <name evidence="12" type="primary">nudC</name>
    <name evidence="12" type="ORF">ACFQWG_00865</name>
</gene>
<keyword evidence="5" id="KW-0479">Metal-binding</keyword>
<dbReference type="RefSeq" id="WP_380971272.1">
    <property type="nucleotide sequence ID" value="NZ_JBHTEF010000001.1"/>
</dbReference>
<dbReference type="SUPFAM" id="SSF55811">
    <property type="entry name" value="Nudix"/>
    <property type="match status" value="1"/>
</dbReference>
<dbReference type="EMBL" id="JBHTEF010000001">
    <property type="protein sequence ID" value="MFC7579783.1"/>
    <property type="molecule type" value="Genomic_DNA"/>
</dbReference>
<dbReference type="InterPro" id="IPR000086">
    <property type="entry name" value="NUDIX_hydrolase_dom"/>
</dbReference>
<evidence type="ECO:0000256" key="9">
    <source>
        <dbReference type="ARBA" id="ARBA00023679"/>
    </source>
</evidence>
<dbReference type="Gene3D" id="3.90.79.10">
    <property type="entry name" value="Nucleoside Triphosphate Pyrophosphohydrolase"/>
    <property type="match status" value="1"/>
</dbReference>
<dbReference type="Proteomes" id="UP001596527">
    <property type="component" value="Unassembled WGS sequence"/>
</dbReference>
<dbReference type="PANTHER" id="PTHR42904:SF6">
    <property type="entry name" value="NAD-CAPPED RNA HYDROLASE NUDT12"/>
    <property type="match status" value="1"/>
</dbReference>
<keyword evidence="8" id="KW-0520">NAD</keyword>
<dbReference type="InterPro" id="IPR015376">
    <property type="entry name" value="Znr_NADH_PPase"/>
</dbReference>
<keyword evidence="13" id="KW-1185">Reference proteome</keyword>
<keyword evidence="7" id="KW-0460">Magnesium</keyword>
<dbReference type="NCBIfam" id="NF001299">
    <property type="entry name" value="PRK00241.1"/>
    <property type="match status" value="1"/>
</dbReference>
<protein>
    <recommendedName>
        <fullName evidence="4">NAD(+) diphosphatase</fullName>
        <ecNumber evidence="4">3.6.1.22</ecNumber>
    </recommendedName>
</protein>
<name>A0ABW2SJA4_9ACTO</name>
<dbReference type="PROSITE" id="PS00893">
    <property type="entry name" value="NUDIX_BOX"/>
    <property type="match status" value="1"/>
</dbReference>
<comment type="cofactor">
    <cofactor evidence="1">
        <name>Mg(2+)</name>
        <dbReference type="ChEBI" id="CHEBI:18420"/>
    </cofactor>
</comment>
<dbReference type="CDD" id="cd03429">
    <property type="entry name" value="NUDIX_NADH_pyrophosphatase_Nudt13"/>
    <property type="match status" value="1"/>
</dbReference>
<dbReference type="InterPro" id="IPR049734">
    <property type="entry name" value="NudC-like_C"/>
</dbReference>
<feature type="region of interest" description="Disordered" evidence="10">
    <location>
        <begin position="76"/>
        <end position="104"/>
    </location>
</feature>
<evidence type="ECO:0000256" key="10">
    <source>
        <dbReference type="SAM" id="MobiDB-lite"/>
    </source>
</evidence>